<keyword evidence="8" id="KW-1185">Reference proteome</keyword>
<dbReference type="GO" id="GO:0016020">
    <property type="term" value="C:membrane"/>
    <property type="evidence" value="ECO:0007669"/>
    <property type="project" value="UniProtKB-SubCell"/>
</dbReference>
<evidence type="ECO:0000256" key="4">
    <source>
        <dbReference type="ARBA" id="ARBA00022989"/>
    </source>
</evidence>
<protein>
    <submittedName>
        <fullName evidence="7">Uncharacterized protein</fullName>
    </submittedName>
</protein>
<evidence type="ECO:0000256" key="1">
    <source>
        <dbReference type="ARBA" id="ARBA00004167"/>
    </source>
</evidence>
<gene>
    <name evidence="7" type="ORF">NHX12_021838</name>
</gene>
<dbReference type="AlphaFoldDB" id="A0A9Q0EUA1"/>
<dbReference type="PANTHER" id="PTHR13674">
    <property type="entry name" value="GROWTH AND TRANSFORMATION-DEPENDENT PROTEIN"/>
    <property type="match status" value="1"/>
</dbReference>
<accession>A0A9Q0EUA1</accession>
<dbReference type="Pfam" id="PF06388">
    <property type="entry name" value="DUF1075"/>
    <property type="match status" value="1"/>
</dbReference>
<evidence type="ECO:0000256" key="2">
    <source>
        <dbReference type="ARBA" id="ARBA00007363"/>
    </source>
</evidence>
<keyword evidence="5 6" id="KW-0472">Membrane</keyword>
<evidence type="ECO:0000313" key="8">
    <source>
        <dbReference type="Proteomes" id="UP001148018"/>
    </source>
</evidence>
<keyword evidence="3 6" id="KW-0812">Transmembrane</keyword>
<dbReference type="GO" id="GO:0071456">
    <property type="term" value="P:cellular response to hypoxia"/>
    <property type="evidence" value="ECO:0007669"/>
    <property type="project" value="TreeGrafter"/>
</dbReference>
<organism evidence="7 8">
    <name type="scientific">Muraenolepis orangiensis</name>
    <name type="common">Patagonian moray cod</name>
    <dbReference type="NCBI Taxonomy" id="630683"/>
    <lineage>
        <taxon>Eukaryota</taxon>
        <taxon>Metazoa</taxon>
        <taxon>Chordata</taxon>
        <taxon>Craniata</taxon>
        <taxon>Vertebrata</taxon>
        <taxon>Euteleostomi</taxon>
        <taxon>Actinopterygii</taxon>
        <taxon>Neopterygii</taxon>
        <taxon>Teleostei</taxon>
        <taxon>Neoteleostei</taxon>
        <taxon>Acanthomorphata</taxon>
        <taxon>Zeiogadaria</taxon>
        <taxon>Gadariae</taxon>
        <taxon>Gadiformes</taxon>
        <taxon>Muraenolepidoidei</taxon>
        <taxon>Muraenolepididae</taxon>
        <taxon>Muraenolepis</taxon>
    </lineage>
</organism>
<evidence type="ECO:0000256" key="3">
    <source>
        <dbReference type="ARBA" id="ARBA00022692"/>
    </source>
</evidence>
<name>A0A9Q0EUA1_9TELE</name>
<evidence type="ECO:0000256" key="6">
    <source>
        <dbReference type="SAM" id="Phobius"/>
    </source>
</evidence>
<dbReference type="GO" id="GO:0090200">
    <property type="term" value="P:positive regulation of release of cytochrome c from mitochondria"/>
    <property type="evidence" value="ECO:0007669"/>
    <property type="project" value="TreeGrafter"/>
</dbReference>
<comment type="similarity">
    <text evidence="2">Belongs to the UPF0389 family.</text>
</comment>
<dbReference type="OrthoDB" id="8193498at2759"/>
<dbReference type="GO" id="GO:0051402">
    <property type="term" value="P:neuron apoptotic process"/>
    <property type="evidence" value="ECO:0007669"/>
    <property type="project" value="TreeGrafter"/>
</dbReference>
<dbReference type="Proteomes" id="UP001148018">
    <property type="component" value="Unassembled WGS sequence"/>
</dbReference>
<keyword evidence="4 6" id="KW-1133">Transmembrane helix</keyword>
<dbReference type="GO" id="GO:0005739">
    <property type="term" value="C:mitochondrion"/>
    <property type="evidence" value="ECO:0007669"/>
    <property type="project" value="TreeGrafter"/>
</dbReference>
<reference evidence="7" key="1">
    <citation type="submission" date="2022-07" db="EMBL/GenBank/DDBJ databases">
        <title>Chromosome-level genome of Muraenolepis orangiensis.</title>
        <authorList>
            <person name="Kim J."/>
        </authorList>
    </citation>
    <scope>NUCLEOTIDE SEQUENCE</scope>
    <source>
        <strain evidence="7">KU_S4_2022</strain>
        <tissue evidence="7">Muscle</tissue>
    </source>
</reference>
<comment type="caution">
    <text evidence="7">The sequence shown here is derived from an EMBL/GenBank/DDBJ whole genome shotgun (WGS) entry which is preliminary data.</text>
</comment>
<comment type="subcellular location">
    <subcellularLocation>
        <location evidence="1">Membrane</location>
        <topology evidence="1">Single-pass membrane protein</topology>
    </subcellularLocation>
</comment>
<evidence type="ECO:0000256" key="5">
    <source>
        <dbReference type="ARBA" id="ARBA00023136"/>
    </source>
</evidence>
<sequence>MLNAARNRLRVKACYGMMVTTILACLAMVILGKQAVGRHDSLIGQNMEKKAKWRRDFLLEQEAAAATAGKAQ</sequence>
<dbReference type="EMBL" id="JANIIK010000037">
    <property type="protein sequence ID" value="KAJ3611825.1"/>
    <property type="molecule type" value="Genomic_DNA"/>
</dbReference>
<dbReference type="PANTHER" id="PTHR13674:SF2">
    <property type="entry name" value="PROTEIN FAM162A"/>
    <property type="match status" value="1"/>
</dbReference>
<feature type="transmembrane region" description="Helical" evidence="6">
    <location>
        <begin position="12"/>
        <end position="32"/>
    </location>
</feature>
<dbReference type="InterPro" id="IPR009432">
    <property type="entry name" value="DUF1075"/>
</dbReference>
<proteinExistence type="inferred from homology"/>
<evidence type="ECO:0000313" key="7">
    <source>
        <dbReference type="EMBL" id="KAJ3611825.1"/>
    </source>
</evidence>
<dbReference type="PROSITE" id="PS51257">
    <property type="entry name" value="PROKAR_LIPOPROTEIN"/>
    <property type="match status" value="1"/>
</dbReference>